<reference evidence="4" key="1">
    <citation type="submission" date="2022-11" db="EMBL/GenBank/DDBJ databases">
        <title>Centuries of genome instability and evolution in soft-shell clam transmissible cancer (bioRxiv).</title>
        <authorList>
            <person name="Hart S.F.M."/>
            <person name="Yonemitsu M.A."/>
            <person name="Giersch R.M."/>
            <person name="Beal B.F."/>
            <person name="Arriagada G."/>
            <person name="Davis B.W."/>
            <person name="Ostrander E.A."/>
            <person name="Goff S.P."/>
            <person name="Metzger M.J."/>
        </authorList>
    </citation>
    <scope>NUCLEOTIDE SEQUENCE</scope>
    <source>
        <strain evidence="4">MELC-2E11</strain>
        <tissue evidence="4">Siphon/mantle</tissue>
    </source>
</reference>
<dbReference type="InterPro" id="IPR002110">
    <property type="entry name" value="Ankyrin_rpt"/>
</dbReference>
<sequence length="562" mass="62570">MKRTEELHRAIQVGLVPEVRRLVVQGADMDHVLGSAFTRMRGTSLCAAIEARSLEITKFLLTSGCDVNARDFDGEPPIMLAIRKAAPVLRKKNAMTLNFKPSIDDAACLEIVPIIINHKDCNLNKVDPITKQTAIHYAISEDLTGVVEMLMTSRCDVKCKVNSRDAGGKTALHLAVETGNINMVKHLLASDTCMEKVFTGEKVFVGFPFSREGLTVLHTCAKLGHTEIMQILVEKINGERKLIHEVKVERSKNQECVLLNLNAVTKFEKQTCLHLAARNGHEEIVCQLARWGASIDEKDSMNITPLLFSICSDKYWLTGDIAIPKLLLKMGAYPNIRASVRGFRFTSNPDLDLSPLNLAACNNDLELAKLLVKNVADVNQPDNMGNVPLYNALWSNSVSAAFYFLRDCPETNVNIQNVDGSTPLHAVVKITQTTAKSVNVIKDLVNCIFARGGRIASNNTGQTVFMNAFEYENHVLMDVVLEHNKTTFDQIEHGNEESMIEMLKRACELGLVEMLRVLLSHGADIDQKYEFRVSVPMEGNMPFKYEKWKGGEKKWQTSPSAV</sequence>
<evidence type="ECO:0000256" key="3">
    <source>
        <dbReference type="PROSITE-ProRule" id="PRU00023"/>
    </source>
</evidence>
<dbReference type="InterPro" id="IPR036770">
    <property type="entry name" value="Ankyrin_rpt-contain_sf"/>
</dbReference>
<dbReference type="PRINTS" id="PR01415">
    <property type="entry name" value="ANKYRIN"/>
</dbReference>
<dbReference type="PANTHER" id="PTHR24198:SF165">
    <property type="entry name" value="ANKYRIN REPEAT-CONTAINING PROTEIN-RELATED"/>
    <property type="match status" value="1"/>
</dbReference>
<dbReference type="Pfam" id="PF00023">
    <property type="entry name" value="Ank"/>
    <property type="match status" value="1"/>
</dbReference>
<accession>A0ABY7ERQ8</accession>
<keyword evidence="2 3" id="KW-0040">ANK repeat</keyword>
<dbReference type="PANTHER" id="PTHR24198">
    <property type="entry name" value="ANKYRIN REPEAT AND PROTEIN KINASE DOMAIN-CONTAINING PROTEIN"/>
    <property type="match status" value="1"/>
</dbReference>
<dbReference type="SMART" id="SM00248">
    <property type="entry name" value="ANK"/>
    <property type="match status" value="12"/>
</dbReference>
<evidence type="ECO:0000313" key="4">
    <source>
        <dbReference type="EMBL" id="WAR12643.1"/>
    </source>
</evidence>
<name>A0ABY7ERQ8_MYAAR</name>
<evidence type="ECO:0000313" key="5">
    <source>
        <dbReference type="Proteomes" id="UP001164746"/>
    </source>
</evidence>
<keyword evidence="5" id="KW-1185">Reference proteome</keyword>
<organism evidence="4 5">
    <name type="scientific">Mya arenaria</name>
    <name type="common">Soft-shell clam</name>
    <dbReference type="NCBI Taxonomy" id="6604"/>
    <lineage>
        <taxon>Eukaryota</taxon>
        <taxon>Metazoa</taxon>
        <taxon>Spiralia</taxon>
        <taxon>Lophotrochozoa</taxon>
        <taxon>Mollusca</taxon>
        <taxon>Bivalvia</taxon>
        <taxon>Autobranchia</taxon>
        <taxon>Heteroconchia</taxon>
        <taxon>Euheterodonta</taxon>
        <taxon>Imparidentia</taxon>
        <taxon>Neoheterodontei</taxon>
        <taxon>Myida</taxon>
        <taxon>Myoidea</taxon>
        <taxon>Myidae</taxon>
        <taxon>Mya</taxon>
    </lineage>
</organism>
<proteinExistence type="predicted"/>
<dbReference type="SUPFAM" id="SSF48403">
    <property type="entry name" value="Ankyrin repeat"/>
    <property type="match status" value="2"/>
</dbReference>
<dbReference type="Proteomes" id="UP001164746">
    <property type="component" value="Chromosome 8"/>
</dbReference>
<gene>
    <name evidence="4" type="ORF">MAR_026823</name>
</gene>
<dbReference type="EMBL" id="CP111019">
    <property type="protein sequence ID" value="WAR12643.1"/>
    <property type="molecule type" value="Genomic_DNA"/>
</dbReference>
<feature type="repeat" description="ANK" evidence="3">
    <location>
        <begin position="268"/>
        <end position="300"/>
    </location>
</feature>
<keyword evidence="1" id="KW-0677">Repeat</keyword>
<dbReference type="PROSITE" id="PS50297">
    <property type="entry name" value="ANK_REP_REGION"/>
    <property type="match status" value="3"/>
</dbReference>
<dbReference type="PROSITE" id="PS50088">
    <property type="entry name" value="ANK_REPEAT"/>
    <property type="match status" value="3"/>
</dbReference>
<dbReference type="Gene3D" id="1.25.40.20">
    <property type="entry name" value="Ankyrin repeat-containing domain"/>
    <property type="match status" value="4"/>
</dbReference>
<feature type="repeat" description="ANK" evidence="3">
    <location>
        <begin position="167"/>
        <end position="188"/>
    </location>
</feature>
<dbReference type="Pfam" id="PF12796">
    <property type="entry name" value="Ank_2"/>
    <property type="match status" value="3"/>
</dbReference>
<evidence type="ECO:0000256" key="1">
    <source>
        <dbReference type="ARBA" id="ARBA00022737"/>
    </source>
</evidence>
<feature type="repeat" description="ANK" evidence="3">
    <location>
        <begin position="351"/>
        <end position="383"/>
    </location>
</feature>
<evidence type="ECO:0000256" key="2">
    <source>
        <dbReference type="ARBA" id="ARBA00023043"/>
    </source>
</evidence>
<protein>
    <submittedName>
        <fullName evidence="4">Y381-like protein</fullName>
    </submittedName>
</protein>